<feature type="signal peptide" evidence="3">
    <location>
        <begin position="1"/>
        <end position="20"/>
    </location>
</feature>
<feature type="chain" id="PRO_5045377670" evidence="3">
    <location>
        <begin position="21"/>
        <end position="382"/>
    </location>
</feature>
<proteinExistence type="inferred from homology"/>
<dbReference type="Proteomes" id="UP001595884">
    <property type="component" value="Unassembled WGS sequence"/>
</dbReference>
<dbReference type="PANTHER" id="PTHR33393">
    <property type="entry name" value="POLYGLUTAMINE SYNTHESIS ACCESSORY PROTEIN RV0574C-RELATED"/>
    <property type="match status" value="1"/>
</dbReference>
<dbReference type="InterPro" id="IPR029052">
    <property type="entry name" value="Metallo-depent_PP-like"/>
</dbReference>
<keyword evidence="3" id="KW-0732">Signal</keyword>
<evidence type="ECO:0000256" key="2">
    <source>
        <dbReference type="SAM" id="MobiDB-lite"/>
    </source>
</evidence>
<dbReference type="InterPro" id="IPR052169">
    <property type="entry name" value="CW_Biosynth-Accessory"/>
</dbReference>
<protein>
    <submittedName>
        <fullName evidence="5">CapA family protein</fullName>
    </submittedName>
</protein>
<reference evidence="6" key="1">
    <citation type="journal article" date="2019" name="Int. J. Syst. Evol. Microbiol.">
        <title>The Global Catalogue of Microorganisms (GCM) 10K type strain sequencing project: providing services to taxonomists for standard genome sequencing and annotation.</title>
        <authorList>
            <consortium name="The Broad Institute Genomics Platform"/>
            <consortium name="The Broad Institute Genome Sequencing Center for Infectious Disease"/>
            <person name="Wu L."/>
            <person name="Ma J."/>
        </authorList>
    </citation>
    <scope>NUCLEOTIDE SEQUENCE [LARGE SCALE GENOMIC DNA]</scope>
    <source>
        <strain evidence="6">CGMCC 1.12849</strain>
    </source>
</reference>
<name>A0ABV9MGJ3_9MICC</name>
<feature type="region of interest" description="Disordered" evidence="2">
    <location>
        <begin position="26"/>
        <end position="55"/>
    </location>
</feature>
<organism evidence="5 6">
    <name type="scientific">Glutamicibacter bergerei</name>
    <dbReference type="NCBI Taxonomy" id="256702"/>
    <lineage>
        <taxon>Bacteria</taxon>
        <taxon>Bacillati</taxon>
        <taxon>Actinomycetota</taxon>
        <taxon>Actinomycetes</taxon>
        <taxon>Micrococcales</taxon>
        <taxon>Micrococcaceae</taxon>
        <taxon>Glutamicibacter</taxon>
    </lineage>
</organism>
<evidence type="ECO:0000256" key="3">
    <source>
        <dbReference type="SAM" id="SignalP"/>
    </source>
</evidence>
<dbReference type="CDD" id="cd07381">
    <property type="entry name" value="MPP_CapA"/>
    <property type="match status" value="1"/>
</dbReference>
<evidence type="ECO:0000259" key="4">
    <source>
        <dbReference type="SMART" id="SM00854"/>
    </source>
</evidence>
<dbReference type="PROSITE" id="PS51257">
    <property type="entry name" value="PROKAR_LIPOPROTEIN"/>
    <property type="match status" value="1"/>
</dbReference>
<comment type="similarity">
    <text evidence="1">Belongs to the CapA family.</text>
</comment>
<feature type="domain" description="Capsule synthesis protein CapA" evidence="4">
    <location>
        <begin position="57"/>
        <end position="296"/>
    </location>
</feature>
<keyword evidence="6" id="KW-1185">Reference proteome</keyword>
<dbReference type="EMBL" id="JBHSHE010000007">
    <property type="protein sequence ID" value="MFC4714715.1"/>
    <property type="molecule type" value="Genomic_DNA"/>
</dbReference>
<dbReference type="SUPFAM" id="SSF56300">
    <property type="entry name" value="Metallo-dependent phosphatases"/>
    <property type="match status" value="1"/>
</dbReference>
<evidence type="ECO:0000313" key="6">
    <source>
        <dbReference type="Proteomes" id="UP001595884"/>
    </source>
</evidence>
<dbReference type="SMART" id="SM00854">
    <property type="entry name" value="PGA_cap"/>
    <property type="match status" value="1"/>
</dbReference>
<gene>
    <name evidence="5" type="ORF">ACFO7V_00965</name>
</gene>
<dbReference type="InterPro" id="IPR019079">
    <property type="entry name" value="Capsule_synth_CapA"/>
</dbReference>
<comment type="caution">
    <text evidence="5">The sequence shown here is derived from an EMBL/GenBank/DDBJ whole genome shotgun (WGS) entry which is preliminary data.</text>
</comment>
<evidence type="ECO:0000313" key="5">
    <source>
        <dbReference type="EMBL" id="MFC4714715.1"/>
    </source>
</evidence>
<evidence type="ECO:0000256" key="1">
    <source>
        <dbReference type="ARBA" id="ARBA00005662"/>
    </source>
</evidence>
<dbReference type="PANTHER" id="PTHR33393:SF13">
    <property type="entry name" value="PGA BIOSYNTHESIS PROTEIN CAPA"/>
    <property type="match status" value="1"/>
</dbReference>
<dbReference type="RefSeq" id="WP_346059378.1">
    <property type="nucleotide sequence ID" value="NZ_BAAAVQ010000042.1"/>
</dbReference>
<sequence>MKSRALPAVLALLLLAGCSAAPQEATAELTPNPVQTQQDSLSPSPTPSETPTPKELSLMATGDVLLHPQLLAEAKTSTGYDFQPLLNGLKPYVQDADVALCNLETPIGVPPYSGYPTFSVPAQIVADLASIGYDGCTTATNHTVDIGTAGVKRTLDTLEKYKLFATGSYRTQTEAQAPPLLQAEGIKLGVIASTYSLNGMRADTDWRVDTGVDAKKLITRAKAARKSGAEIVVAAIHDGTEYSTRPSDAQRKLGQTLAESGAFDFIYMHHTHSVLPIEKHEGTWIVYGLGNSVAKHATPTILNREGISIKATFTRTGKDQWKVGELVWVPHQLSSSPVRWCQVFTADACLPAADAKASLVRTSKTVNAYGAFDDGLKPWELD</sequence>
<dbReference type="Pfam" id="PF09587">
    <property type="entry name" value="PGA_cap"/>
    <property type="match status" value="1"/>
</dbReference>
<accession>A0ABV9MGJ3</accession>
<dbReference type="Gene3D" id="3.60.21.10">
    <property type="match status" value="1"/>
</dbReference>